<keyword evidence="5 12" id="KW-0443">Lipid metabolism</keyword>
<dbReference type="GO" id="GO:0006646">
    <property type="term" value="P:phosphatidylethanolamine biosynthetic process"/>
    <property type="evidence" value="ECO:0007669"/>
    <property type="project" value="UniProtKB-UniRule"/>
</dbReference>
<evidence type="ECO:0000256" key="12">
    <source>
        <dbReference type="HAMAP-Rule" id="MF_00662"/>
    </source>
</evidence>
<dbReference type="AlphaFoldDB" id="A0A545UBX8"/>
<keyword evidence="2 12" id="KW-1003">Cell membrane</keyword>
<evidence type="ECO:0000256" key="2">
    <source>
        <dbReference type="ARBA" id="ARBA00022475"/>
    </source>
</evidence>
<evidence type="ECO:0000256" key="10">
    <source>
        <dbReference type="ARBA" id="ARBA00023264"/>
    </source>
</evidence>
<dbReference type="GO" id="GO:0005886">
    <property type="term" value="C:plasma membrane"/>
    <property type="evidence" value="ECO:0007669"/>
    <property type="project" value="UniProtKB-SubCell"/>
</dbReference>
<organism evidence="13 14">
    <name type="scientific">Aliikangiella coralliicola</name>
    <dbReference type="NCBI Taxonomy" id="2592383"/>
    <lineage>
        <taxon>Bacteria</taxon>
        <taxon>Pseudomonadati</taxon>
        <taxon>Pseudomonadota</taxon>
        <taxon>Gammaproteobacteria</taxon>
        <taxon>Oceanospirillales</taxon>
        <taxon>Pleioneaceae</taxon>
        <taxon>Aliikangiella</taxon>
    </lineage>
</organism>
<dbReference type="NCBIfam" id="TIGR00163">
    <property type="entry name" value="PS_decarb"/>
    <property type="match status" value="1"/>
</dbReference>
<evidence type="ECO:0000256" key="8">
    <source>
        <dbReference type="ARBA" id="ARBA00023209"/>
    </source>
</evidence>
<comment type="catalytic activity">
    <reaction evidence="12">
        <text>a 1,2-diacyl-sn-glycero-3-phospho-L-serine + H(+) = a 1,2-diacyl-sn-glycero-3-phosphoethanolamine + CO2</text>
        <dbReference type="Rhea" id="RHEA:20828"/>
        <dbReference type="ChEBI" id="CHEBI:15378"/>
        <dbReference type="ChEBI" id="CHEBI:16526"/>
        <dbReference type="ChEBI" id="CHEBI:57262"/>
        <dbReference type="ChEBI" id="CHEBI:64612"/>
        <dbReference type="EC" id="4.1.1.65"/>
    </reaction>
</comment>
<feature type="active site" description="Charge relay system; for autoendoproteolytic cleavage activity" evidence="12">
    <location>
        <position position="149"/>
    </location>
</feature>
<evidence type="ECO:0000256" key="1">
    <source>
        <dbReference type="ARBA" id="ARBA00005189"/>
    </source>
</evidence>
<feature type="site" description="Cleavage (non-hydrolytic); by autocatalysis" evidence="12">
    <location>
        <begin position="251"/>
        <end position="252"/>
    </location>
</feature>
<dbReference type="HAMAP" id="MF_00662">
    <property type="entry name" value="PS_decarb_PSD_B_type1"/>
    <property type="match status" value="1"/>
</dbReference>
<dbReference type="EMBL" id="VIKS01000009">
    <property type="protein sequence ID" value="TQV86972.1"/>
    <property type="molecule type" value="Genomic_DNA"/>
</dbReference>
<keyword evidence="11 12" id="KW-0670">Pyruvate</keyword>
<dbReference type="RefSeq" id="WP_142894499.1">
    <property type="nucleotide sequence ID" value="NZ_ML660165.1"/>
</dbReference>
<comment type="caution">
    <text evidence="13">The sequence shown here is derived from an EMBL/GenBank/DDBJ whole genome shotgun (WGS) entry which is preliminary data.</text>
</comment>
<evidence type="ECO:0000256" key="9">
    <source>
        <dbReference type="ARBA" id="ARBA00023239"/>
    </source>
</evidence>
<comment type="similarity">
    <text evidence="12">Belongs to the phosphatidylserine decarboxylase family. PSD-B subfamily. Prokaryotic type I sub-subfamily.</text>
</comment>
<comment type="pathway">
    <text evidence="1">Lipid metabolism.</text>
</comment>
<keyword evidence="8 12" id="KW-0594">Phospholipid biosynthesis</keyword>
<name>A0A545UBX8_9GAMM</name>
<dbReference type="PANTHER" id="PTHR10067">
    <property type="entry name" value="PHOSPHATIDYLSERINE DECARBOXYLASE"/>
    <property type="match status" value="1"/>
</dbReference>
<evidence type="ECO:0000313" key="14">
    <source>
        <dbReference type="Proteomes" id="UP000315439"/>
    </source>
</evidence>
<feature type="active site" description="Charge relay system; for autoendoproteolytic cleavage activity" evidence="12">
    <location>
        <position position="92"/>
    </location>
</feature>
<comment type="PTM">
    <text evidence="12">Is synthesized initially as an inactive proenzyme. Formation of the active enzyme involves a self-maturation process in which the active site pyruvoyl group is generated from an internal serine residue via an autocatalytic post-translational modification. Two non-identical subunits are generated from the proenzyme in this reaction, and the pyruvate is formed at the N-terminus of the alpha chain, which is derived from the carboxyl end of the proenzyme. The autoendoproteolytic cleavage occurs by a canonical serine protease mechanism, in which the side chain hydroxyl group of the serine supplies its oxygen atom to form the C-terminus of the beta chain, while the remainder of the serine residue undergoes an oxidative deamination to produce ammonia and the pyruvoyl prosthetic group on the alpha chain. During this reaction, the Ser that is part of the protease active site of the proenzyme becomes the pyruvoyl prosthetic group, which constitutes an essential element of the active site of the mature decarboxylase.</text>
</comment>
<dbReference type="InterPro" id="IPR003817">
    <property type="entry name" value="PS_Dcarbxylase"/>
</dbReference>
<dbReference type="Pfam" id="PF02666">
    <property type="entry name" value="PS_Dcarbxylase"/>
    <property type="match status" value="1"/>
</dbReference>
<dbReference type="EC" id="4.1.1.65" evidence="12"/>
<gene>
    <name evidence="12 13" type="primary">psd</name>
    <name evidence="13" type="ORF">FLL46_14275</name>
</gene>
<dbReference type="GO" id="GO:0004609">
    <property type="term" value="F:phosphatidylserine decarboxylase activity"/>
    <property type="evidence" value="ECO:0007669"/>
    <property type="project" value="UniProtKB-UniRule"/>
</dbReference>
<comment type="subunit">
    <text evidence="12">Heterodimer of a large membrane-associated beta subunit and a small pyruvoyl-containing alpha subunit.</text>
</comment>
<keyword evidence="6 12" id="KW-0472">Membrane</keyword>
<dbReference type="UniPathway" id="UPA00558">
    <property type="reaction ID" value="UER00616"/>
</dbReference>
<keyword evidence="4 12" id="KW-0210">Decarboxylase</keyword>
<dbReference type="InterPro" id="IPR033178">
    <property type="entry name" value="PSD_type1_pro"/>
</dbReference>
<comment type="function">
    <text evidence="12">Catalyzes the formation of phosphatidylethanolamine (PtdEtn) from phosphatidylserine (PtdSer).</text>
</comment>
<keyword evidence="7 12" id="KW-0865">Zymogen</keyword>
<feature type="chain" id="PRO_5023392444" description="Phosphatidylserine decarboxylase alpha chain" evidence="12">
    <location>
        <begin position="252"/>
        <end position="287"/>
    </location>
</feature>
<keyword evidence="9 12" id="KW-0456">Lyase</keyword>
<feature type="active site" description="Schiff-base intermediate with substrate; via pyruvic acid; for decarboxylase activity" evidence="12">
    <location>
        <position position="252"/>
    </location>
</feature>
<evidence type="ECO:0000256" key="4">
    <source>
        <dbReference type="ARBA" id="ARBA00022793"/>
    </source>
</evidence>
<feature type="active site" description="Charge relay system; for autoendoproteolytic cleavage activity" evidence="12">
    <location>
        <position position="252"/>
    </location>
</feature>
<feature type="modified residue" description="Pyruvic acid (Ser); by autocatalysis" evidence="12">
    <location>
        <position position="252"/>
    </location>
</feature>
<dbReference type="PANTHER" id="PTHR10067:SF6">
    <property type="entry name" value="PHOSPHATIDYLSERINE DECARBOXYLASE PROENZYME, MITOCHONDRIAL"/>
    <property type="match status" value="1"/>
</dbReference>
<keyword evidence="14" id="KW-1185">Reference proteome</keyword>
<dbReference type="InterPro" id="IPR033177">
    <property type="entry name" value="PSD-B"/>
</dbReference>
<evidence type="ECO:0000313" key="13">
    <source>
        <dbReference type="EMBL" id="TQV86972.1"/>
    </source>
</evidence>
<evidence type="ECO:0000256" key="11">
    <source>
        <dbReference type="ARBA" id="ARBA00023317"/>
    </source>
</evidence>
<proteinExistence type="inferred from homology"/>
<dbReference type="Proteomes" id="UP000315439">
    <property type="component" value="Unassembled WGS sequence"/>
</dbReference>
<keyword evidence="10 12" id="KW-1208">Phospholipid metabolism</keyword>
<dbReference type="OrthoDB" id="9802030at2"/>
<evidence type="ECO:0000256" key="3">
    <source>
        <dbReference type="ARBA" id="ARBA00022516"/>
    </source>
</evidence>
<evidence type="ECO:0000256" key="7">
    <source>
        <dbReference type="ARBA" id="ARBA00023145"/>
    </source>
</evidence>
<evidence type="ECO:0000256" key="5">
    <source>
        <dbReference type="ARBA" id="ARBA00023098"/>
    </source>
</evidence>
<comment type="subcellular location">
    <subcellularLocation>
        <location evidence="12">Cell membrane</location>
        <topology evidence="12">Peripheral membrane protein</topology>
    </subcellularLocation>
</comment>
<comment type="pathway">
    <text evidence="12">Phospholipid metabolism; phosphatidylethanolamine biosynthesis; phosphatidylethanolamine from CDP-diacylglycerol: step 2/2.</text>
</comment>
<accession>A0A545UBX8</accession>
<keyword evidence="3 12" id="KW-0444">Lipid biosynthesis</keyword>
<feature type="chain" id="PRO_5023392445" description="Phosphatidylserine decarboxylase beta chain" evidence="12">
    <location>
        <begin position="1"/>
        <end position="251"/>
    </location>
</feature>
<comment type="cofactor">
    <cofactor evidence="12">
        <name>pyruvate</name>
        <dbReference type="ChEBI" id="CHEBI:15361"/>
    </cofactor>
    <text evidence="12">Binds 1 pyruvoyl group covalently per subunit.</text>
</comment>
<protein>
    <recommendedName>
        <fullName evidence="12">Phosphatidylserine decarboxylase proenzyme</fullName>
        <ecNumber evidence="12">4.1.1.65</ecNumber>
    </recommendedName>
    <component>
        <recommendedName>
            <fullName evidence="12">Phosphatidylserine decarboxylase alpha chain</fullName>
        </recommendedName>
    </component>
    <component>
        <recommendedName>
            <fullName evidence="12">Phosphatidylserine decarboxylase beta chain</fullName>
        </recommendedName>
    </component>
</protein>
<sequence>MSFTEQLKIISQYLIPQHGISIAAGKLAEVKTEWFKNLFIKKFAAAYNIDMSIAEEPELTNYACFNDFFTRAIKLDSRPIDTDEKSFCSPVDGAMSQFGKIEEGRIIQAKNHHYTALELLGGDEQRAKHFTNGEFCTIYLAPKDYHRIHMPCDGKLTAMSHVPGKLFSVNPLTANNVPNLFARNERVISYFDTEFGQLALVAVGATIVGSIETVWDGTITPPTRKEIRNWKYLDKSITLKKGEEMGRFKLGSTVILLMEKANWQWNNPINTGSDVLLGEKLVTKLDN</sequence>
<reference evidence="13 14" key="1">
    <citation type="submission" date="2019-07" db="EMBL/GenBank/DDBJ databases">
        <title>Draft genome for Aliikangiella sp. M105.</title>
        <authorList>
            <person name="Wang G."/>
        </authorList>
    </citation>
    <scope>NUCLEOTIDE SEQUENCE [LARGE SCALE GENOMIC DNA]</scope>
    <source>
        <strain evidence="13 14">M105</strain>
    </source>
</reference>
<evidence type="ECO:0000256" key="6">
    <source>
        <dbReference type="ARBA" id="ARBA00023136"/>
    </source>
</evidence>